<feature type="transmembrane region" description="Helical" evidence="7">
    <location>
        <begin position="115"/>
        <end position="138"/>
    </location>
</feature>
<dbReference type="SUPFAM" id="SSF103473">
    <property type="entry name" value="MFS general substrate transporter"/>
    <property type="match status" value="1"/>
</dbReference>
<dbReference type="PANTHER" id="PTHR42718">
    <property type="entry name" value="MAJOR FACILITATOR SUPERFAMILY MULTIDRUG TRANSPORTER MFSC"/>
    <property type="match status" value="1"/>
</dbReference>
<dbReference type="InterPro" id="IPR036259">
    <property type="entry name" value="MFS_trans_sf"/>
</dbReference>
<evidence type="ECO:0000256" key="6">
    <source>
        <dbReference type="ARBA" id="ARBA00023251"/>
    </source>
</evidence>
<evidence type="ECO:0000259" key="8">
    <source>
        <dbReference type="PROSITE" id="PS50850"/>
    </source>
</evidence>
<dbReference type="Proteomes" id="UP001501563">
    <property type="component" value="Unassembled WGS sequence"/>
</dbReference>
<feature type="transmembrane region" description="Helical" evidence="7">
    <location>
        <begin position="281"/>
        <end position="298"/>
    </location>
</feature>
<feature type="transmembrane region" description="Helical" evidence="7">
    <location>
        <begin position="20"/>
        <end position="45"/>
    </location>
</feature>
<dbReference type="InterPro" id="IPR005829">
    <property type="entry name" value="Sugar_transporter_CS"/>
</dbReference>
<evidence type="ECO:0000256" key="4">
    <source>
        <dbReference type="ARBA" id="ARBA00022989"/>
    </source>
</evidence>
<evidence type="ECO:0000256" key="1">
    <source>
        <dbReference type="ARBA" id="ARBA00004651"/>
    </source>
</evidence>
<feature type="transmembrane region" description="Helical" evidence="7">
    <location>
        <begin position="340"/>
        <end position="360"/>
    </location>
</feature>
<feature type="transmembrane region" description="Helical" evidence="7">
    <location>
        <begin position="57"/>
        <end position="76"/>
    </location>
</feature>
<dbReference type="InterPro" id="IPR011701">
    <property type="entry name" value="MFS"/>
</dbReference>
<evidence type="ECO:0000256" key="3">
    <source>
        <dbReference type="ARBA" id="ARBA00022692"/>
    </source>
</evidence>
<feature type="transmembrane region" description="Helical" evidence="7">
    <location>
        <begin position="247"/>
        <end position="269"/>
    </location>
</feature>
<evidence type="ECO:0000256" key="7">
    <source>
        <dbReference type="SAM" id="Phobius"/>
    </source>
</evidence>
<evidence type="ECO:0000256" key="5">
    <source>
        <dbReference type="ARBA" id="ARBA00023136"/>
    </source>
</evidence>
<keyword evidence="3 7" id="KW-0812">Transmembrane</keyword>
<gene>
    <name evidence="9" type="primary">stp</name>
    <name evidence="9" type="ORF">GCM10022207_21140</name>
</gene>
<feature type="transmembrane region" description="Helical" evidence="7">
    <location>
        <begin position="305"/>
        <end position="328"/>
    </location>
</feature>
<dbReference type="Pfam" id="PF07690">
    <property type="entry name" value="MFS_1"/>
    <property type="match status" value="1"/>
</dbReference>
<comment type="caution">
    <text evidence="9">The sequence shown here is derived from an EMBL/GenBank/DDBJ whole genome shotgun (WGS) entry which is preliminary data.</text>
</comment>
<feature type="transmembrane region" description="Helical" evidence="7">
    <location>
        <begin position="178"/>
        <end position="196"/>
    </location>
</feature>
<dbReference type="Gene3D" id="1.20.1250.20">
    <property type="entry name" value="MFS general substrate transporter like domains"/>
    <property type="match status" value="1"/>
</dbReference>
<evidence type="ECO:0000313" key="9">
    <source>
        <dbReference type="EMBL" id="GAA3857585.1"/>
    </source>
</evidence>
<keyword evidence="2" id="KW-0813">Transport</keyword>
<dbReference type="PROSITE" id="PS00216">
    <property type="entry name" value="SUGAR_TRANSPORT_1"/>
    <property type="match status" value="1"/>
</dbReference>
<feature type="domain" description="Major facilitator superfamily (MFS) profile" evidence="8">
    <location>
        <begin position="1"/>
        <end position="477"/>
    </location>
</feature>
<protein>
    <submittedName>
        <fullName evidence="9">Multidrug resistance protein Stp</fullName>
    </submittedName>
</protein>
<keyword evidence="4 7" id="KW-1133">Transmembrane helix</keyword>
<organism evidence="9 10">
    <name type="scientific">Streptomyces lannensis</name>
    <dbReference type="NCBI Taxonomy" id="766498"/>
    <lineage>
        <taxon>Bacteria</taxon>
        <taxon>Bacillati</taxon>
        <taxon>Actinomycetota</taxon>
        <taxon>Actinomycetes</taxon>
        <taxon>Kitasatosporales</taxon>
        <taxon>Streptomycetaceae</taxon>
        <taxon>Streptomyces</taxon>
    </lineage>
</organism>
<dbReference type="Gene3D" id="1.20.1720.10">
    <property type="entry name" value="Multidrug resistance protein D"/>
    <property type="match status" value="1"/>
</dbReference>
<feature type="transmembrane region" description="Helical" evidence="7">
    <location>
        <begin position="82"/>
        <end position="103"/>
    </location>
</feature>
<dbReference type="PROSITE" id="PS50850">
    <property type="entry name" value="MFS"/>
    <property type="match status" value="1"/>
</dbReference>
<dbReference type="EMBL" id="BAAAZA010000005">
    <property type="protein sequence ID" value="GAA3857585.1"/>
    <property type="molecule type" value="Genomic_DNA"/>
</dbReference>
<feature type="transmembrane region" description="Helical" evidence="7">
    <location>
        <begin position="144"/>
        <end position="166"/>
    </location>
</feature>
<comment type="subcellular location">
    <subcellularLocation>
        <location evidence="1">Cell membrane</location>
        <topology evidence="1">Multi-pass membrane protein</topology>
    </subcellularLocation>
</comment>
<keyword evidence="6" id="KW-0046">Antibiotic resistance</keyword>
<keyword evidence="5 7" id="KW-0472">Membrane</keyword>
<keyword evidence="10" id="KW-1185">Reference proteome</keyword>
<evidence type="ECO:0000256" key="2">
    <source>
        <dbReference type="ARBA" id="ARBA00022448"/>
    </source>
</evidence>
<feature type="transmembrane region" description="Helical" evidence="7">
    <location>
        <begin position="381"/>
        <end position="398"/>
    </location>
</feature>
<dbReference type="CDD" id="cd17321">
    <property type="entry name" value="MFS_MMR_MDR_like"/>
    <property type="match status" value="1"/>
</dbReference>
<reference evidence="10" key="1">
    <citation type="journal article" date="2019" name="Int. J. Syst. Evol. Microbiol.">
        <title>The Global Catalogue of Microorganisms (GCM) 10K type strain sequencing project: providing services to taxonomists for standard genome sequencing and annotation.</title>
        <authorList>
            <consortium name="The Broad Institute Genomics Platform"/>
            <consortium name="The Broad Institute Genome Sequencing Center for Infectious Disease"/>
            <person name="Wu L."/>
            <person name="Ma J."/>
        </authorList>
    </citation>
    <scope>NUCLEOTIDE SEQUENCE [LARGE SCALE GENOMIC DNA]</scope>
    <source>
        <strain evidence="10">JCM 16578</strain>
    </source>
</reference>
<name>A0ABP7JWK7_9ACTN</name>
<sequence length="480" mass="49095">MTFVNVSSTISALSPLQDDLHISSSTLVWVSSAFSLAVVSLVLSAGTLSDLLGRRRVFWAGVALFTLGSFIAFLAGSAGLLIAAQALMGVAAAAVLPASLAIVSHTFADPHERTGAISIWASCAGLGLAIGPVVAGVLLDQVSWHAVFLTDVVIGLITLVLTPLLVSESRHPTRRFDPAGMVLGTVAVASATYAIIEGGATGYAEPTIIAAYAVSAVSLVAFVRVELRHGDPMLELRLFRNASFTTVMSIGAVTMLAFVGISLLTVLYLERVAHDSALTTGVKLLPMFAAYIVISAFAARLVRRFGIAVTLTTGLVLMGGGAFALLAAGPFSGYGAMWPGLFVAGVGSALLVAPSTAAAVNSVPPLQAGMAAASVNMFRQLGSVLGPSILGTLVTTRFPRLLHDRLASAGVPAGRADDVVAGIAHGSTGGLTASLAHTVSLASPQAFTAALHQGWLVAGIVPLAMTVPTALFLRRRHTAA</sequence>
<feature type="transmembrane region" description="Helical" evidence="7">
    <location>
        <begin position="208"/>
        <end position="227"/>
    </location>
</feature>
<dbReference type="PANTHER" id="PTHR42718:SF9">
    <property type="entry name" value="MAJOR FACILITATOR SUPERFAMILY MULTIDRUG TRANSPORTER MFSC"/>
    <property type="match status" value="1"/>
</dbReference>
<proteinExistence type="predicted"/>
<dbReference type="InterPro" id="IPR020846">
    <property type="entry name" value="MFS_dom"/>
</dbReference>
<feature type="transmembrane region" description="Helical" evidence="7">
    <location>
        <begin position="454"/>
        <end position="473"/>
    </location>
</feature>
<evidence type="ECO:0000313" key="10">
    <source>
        <dbReference type="Proteomes" id="UP001501563"/>
    </source>
</evidence>
<accession>A0ABP7JWK7</accession>